<evidence type="ECO:0000256" key="1">
    <source>
        <dbReference type="ARBA" id="ARBA00004651"/>
    </source>
</evidence>
<keyword evidence="3" id="KW-0813">Transport</keyword>
<keyword evidence="6 12" id="KW-1133">Transmembrane helix</keyword>
<comment type="subcellular location">
    <subcellularLocation>
        <location evidence="1">Cell membrane</location>
        <topology evidence="1">Multi-pass membrane protein</topology>
    </subcellularLocation>
</comment>
<dbReference type="InterPro" id="IPR001734">
    <property type="entry name" value="Na/solute_symporter"/>
</dbReference>
<evidence type="ECO:0000256" key="4">
    <source>
        <dbReference type="ARBA" id="ARBA00022475"/>
    </source>
</evidence>
<gene>
    <name evidence="13" type="ORF">SAMN05421797_103126</name>
</gene>
<evidence type="ECO:0000256" key="10">
    <source>
        <dbReference type="ARBA" id="ARBA00023201"/>
    </source>
</evidence>
<evidence type="ECO:0000256" key="8">
    <source>
        <dbReference type="ARBA" id="ARBA00023065"/>
    </source>
</evidence>
<reference evidence="14" key="1">
    <citation type="submission" date="2017-01" db="EMBL/GenBank/DDBJ databases">
        <authorList>
            <person name="Varghese N."/>
            <person name="Submissions S."/>
        </authorList>
    </citation>
    <scope>NUCLEOTIDE SEQUENCE [LARGE SCALE GENOMIC DNA]</scope>
    <source>
        <strain evidence="14">DSM 15366</strain>
    </source>
</reference>
<dbReference type="Gene3D" id="1.20.1730.10">
    <property type="entry name" value="Sodium/glucose cotransporter"/>
    <property type="match status" value="1"/>
</dbReference>
<dbReference type="EMBL" id="FTMA01000003">
    <property type="protein sequence ID" value="SIQ77097.1"/>
    <property type="molecule type" value="Genomic_DNA"/>
</dbReference>
<feature type="transmembrane region" description="Helical" evidence="12">
    <location>
        <begin position="414"/>
        <end position="435"/>
    </location>
</feature>
<keyword evidence="8" id="KW-0406">Ion transport</keyword>
<evidence type="ECO:0000256" key="11">
    <source>
        <dbReference type="RuleBase" id="RU362091"/>
    </source>
</evidence>
<sequence length="495" mass="55558">MIILSQFIKSHYVLNPTSIIIIIALYFGLLMVISFFTSKKNSDDTFFTGDRKSPWYLVAFGMVGAGLSGVTFVSLPGMVANNNFYFYQFILGNIVGYFFIAFVLTPLYYKLQLVSIYTFLKVRFGHHTYKTGSLFFLVSQSFGAALRLMLAAKILQYAVFDYFNVPFYLTIIIILILVWLYTNKSGIKTIVWTDTMQTIFLILGASITIYVITDTLNFSFSESIQNIIDHEYFKVFNWEATSGNNFYKQFIAGILVAIAMIGLDQNMMQKTLTCKNVWDAQKNTLTYSIILALTQFLFMGLGVLMYIYANEMGIKLQIAENGTFLNTDNLFPNLALNHLGTLAGIFFILGIIAASFSSVDSALTALTTSFTYDFLDISNKSSKTKKKLKNLVIIMFSVTIFVIILAFSHSKGDVISLIFKVAGYTYGPLLGLYLLGMFSKIKLKDKCVPVICLSTPIITYFLGQFSISAFNFDFGFINIAINASLTVVGLILIKK</sequence>
<evidence type="ECO:0000256" key="7">
    <source>
        <dbReference type="ARBA" id="ARBA00023053"/>
    </source>
</evidence>
<feature type="transmembrane region" description="Helical" evidence="12">
    <location>
        <begin position="12"/>
        <end position="36"/>
    </location>
</feature>
<dbReference type="CDD" id="cd10326">
    <property type="entry name" value="SLC5sbd_NIS-like"/>
    <property type="match status" value="1"/>
</dbReference>
<evidence type="ECO:0000313" key="14">
    <source>
        <dbReference type="Proteomes" id="UP000186953"/>
    </source>
</evidence>
<organism evidence="13 14">
    <name type="scientific">Maribacter ulvicola</name>
    <dbReference type="NCBI Taxonomy" id="228959"/>
    <lineage>
        <taxon>Bacteria</taxon>
        <taxon>Pseudomonadati</taxon>
        <taxon>Bacteroidota</taxon>
        <taxon>Flavobacteriia</taxon>
        <taxon>Flavobacteriales</taxon>
        <taxon>Flavobacteriaceae</taxon>
        <taxon>Maribacter</taxon>
    </lineage>
</organism>
<protein>
    <submittedName>
        <fullName evidence="13">Transporter, SSS family</fullName>
    </submittedName>
</protein>
<accession>A0A1N6VH47</accession>
<keyword evidence="7" id="KW-0915">Sodium</keyword>
<dbReference type="GO" id="GO:0005886">
    <property type="term" value="C:plasma membrane"/>
    <property type="evidence" value="ECO:0007669"/>
    <property type="project" value="UniProtKB-SubCell"/>
</dbReference>
<keyword evidence="9 12" id="KW-0472">Membrane</keyword>
<dbReference type="InterPro" id="IPR038377">
    <property type="entry name" value="Na/Glc_symporter_sf"/>
</dbReference>
<dbReference type="Pfam" id="PF00474">
    <property type="entry name" value="SSF"/>
    <property type="match status" value="1"/>
</dbReference>
<feature type="transmembrane region" description="Helical" evidence="12">
    <location>
        <begin position="129"/>
        <end position="150"/>
    </location>
</feature>
<feature type="transmembrane region" description="Helical" evidence="12">
    <location>
        <begin position="335"/>
        <end position="356"/>
    </location>
</feature>
<evidence type="ECO:0000256" key="12">
    <source>
        <dbReference type="SAM" id="Phobius"/>
    </source>
</evidence>
<feature type="transmembrane region" description="Helical" evidence="12">
    <location>
        <begin position="85"/>
        <end position="109"/>
    </location>
</feature>
<dbReference type="AlphaFoldDB" id="A0A1N6VH47"/>
<evidence type="ECO:0000256" key="6">
    <source>
        <dbReference type="ARBA" id="ARBA00022989"/>
    </source>
</evidence>
<keyword evidence="5 12" id="KW-0812">Transmembrane</keyword>
<name>A0A1N6VH47_9FLAO</name>
<feature type="transmembrane region" description="Helical" evidence="12">
    <location>
        <begin position="56"/>
        <end position="79"/>
    </location>
</feature>
<comment type="similarity">
    <text evidence="2 11">Belongs to the sodium:solute symporter (SSF) (TC 2.A.21) family.</text>
</comment>
<dbReference type="PANTHER" id="PTHR42985:SF47">
    <property type="entry name" value="INTEGRAL MEMBRANE TRANSPORT PROTEIN"/>
    <property type="match status" value="1"/>
</dbReference>
<keyword evidence="10" id="KW-0739">Sodium transport</keyword>
<evidence type="ECO:0000256" key="9">
    <source>
        <dbReference type="ARBA" id="ARBA00023136"/>
    </source>
</evidence>
<dbReference type="InterPro" id="IPR051163">
    <property type="entry name" value="Sodium:Solute_Symporter_SSF"/>
</dbReference>
<feature type="transmembrane region" description="Helical" evidence="12">
    <location>
        <begin position="189"/>
        <end position="212"/>
    </location>
</feature>
<feature type="transmembrane region" description="Helical" evidence="12">
    <location>
        <begin position="162"/>
        <end position="182"/>
    </location>
</feature>
<dbReference type="PROSITE" id="PS50283">
    <property type="entry name" value="NA_SOLUT_SYMP_3"/>
    <property type="match status" value="1"/>
</dbReference>
<dbReference type="GO" id="GO:0015293">
    <property type="term" value="F:symporter activity"/>
    <property type="evidence" value="ECO:0007669"/>
    <property type="project" value="TreeGrafter"/>
</dbReference>
<keyword evidence="4" id="KW-1003">Cell membrane</keyword>
<evidence type="ECO:0000256" key="2">
    <source>
        <dbReference type="ARBA" id="ARBA00006434"/>
    </source>
</evidence>
<feature type="transmembrane region" description="Helical" evidence="12">
    <location>
        <begin position="447"/>
        <end position="468"/>
    </location>
</feature>
<feature type="transmembrane region" description="Helical" evidence="12">
    <location>
        <begin position="284"/>
        <end position="308"/>
    </location>
</feature>
<feature type="transmembrane region" description="Helical" evidence="12">
    <location>
        <begin position="390"/>
        <end position="408"/>
    </location>
</feature>
<dbReference type="RefSeq" id="WP_317042889.1">
    <property type="nucleotide sequence ID" value="NZ_FTMA01000003.1"/>
</dbReference>
<evidence type="ECO:0000313" key="13">
    <source>
        <dbReference type="EMBL" id="SIQ77097.1"/>
    </source>
</evidence>
<feature type="transmembrane region" description="Helical" evidence="12">
    <location>
        <begin position="246"/>
        <end position="263"/>
    </location>
</feature>
<keyword evidence="14" id="KW-1185">Reference proteome</keyword>
<proteinExistence type="inferred from homology"/>
<dbReference type="GO" id="GO:0006814">
    <property type="term" value="P:sodium ion transport"/>
    <property type="evidence" value="ECO:0007669"/>
    <property type="project" value="UniProtKB-KW"/>
</dbReference>
<dbReference type="PANTHER" id="PTHR42985">
    <property type="entry name" value="SODIUM-COUPLED MONOCARBOXYLATE TRANSPORTER"/>
    <property type="match status" value="1"/>
</dbReference>
<dbReference type="Proteomes" id="UP000186953">
    <property type="component" value="Unassembled WGS sequence"/>
</dbReference>
<feature type="transmembrane region" description="Helical" evidence="12">
    <location>
        <begin position="474"/>
        <end position="493"/>
    </location>
</feature>
<evidence type="ECO:0000256" key="5">
    <source>
        <dbReference type="ARBA" id="ARBA00022692"/>
    </source>
</evidence>
<evidence type="ECO:0000256" key="3">
    <source>
        <dbReference type="ARBA" id="ARBA00022448"/>
    </source>
</evidence>
<dbReference type="STRING" id="228959.SAMN05421797_103126"/>